<dbReference type="PANTHER" id="PTHR19328:SF75">
    <property type="entry name" value="ALDOSE SUGAR DEHYDROGENASE YLII"/>
    <property type="match status" value="1"/>
</dbReference>
<dbReference type="RefSeq" id="WP_069967350.1">
    <property type="nucleotide sequence ID" value="NZ_CM124774.1"/>
</dbReference>
<dbReference type="InterPro" id="IPR011041">
    <property type="entry name" value="Quinoprot_gluc/sorb_DH_b-prop"/>
</dbReference>
<sequence>MSIQLKRIPSILAFSLIFSAACTMPGDVQARDLSQNLTEVATEDTQYKDIRILKVAENLENPWAVAFLPDGRYLVTERRGRLNLIDNGQVTQISGVPEVSDRGQGGLLDVVLHPNFTQNGWVYLTYSKPNGNGETATALARGRLNGTALEDVTDIFVQNRYSQPGRHYGSRLAWTNDGKLLMTIGDRGVEPPRAQDRADHAGTLLRLNDDGSVPNDNPFVGNPEVLDEIYAYGLRNIQGLVVDPATNQIWVTDHGPRGGDKLNRIEAGNNYGWPIVTRGLDYGTEGPFPDAIARRAEGIAPPFYEFLPTHAPSGLAFVTAPQFSAWQGNLLAGGLRSQRIRRVVFDANEVLHEEELLLRTVGRIRDVRQGPNGHIYVLTDESDGGLYRIEPIN</sequence>
<comment type="caution">
    <text evidence="3">The sequence shown here is derived from an EMBL/GenBank/DDBJ whole genome shotgun (WGS) entry which is preliminary data.</text>
</comment>
<dbReference type="SUPFAM" id="SSF50952">
    <property type="entry name" value="Soluble quinoprotein glucose dehydrogenase"/>
    <property type="match status" value="1"/>
</dbReference>
<evidence type="ECO:0000256" key="1">
    <source>
        <dbReference type="SAM" id="SignalP"/>
    </source>
</evidence>
<evidence type="ECO:0000313" key="3">
    <source>
        <dbReference type="EMBL" id="OEJ75088.1"/>
    </source>
</evidence>
<dbReference type="InterPro" id="IPR012938">
    <property type="entry name" value="Glc/Sorbosone_DH"/>
</dbReference>
<dbReference type="Gene3D" id="2.120.10.30">
    <property type="entry name" value="TolB, C-terminal domain"/>
    <property type="match status" value="1"/>
</dbReference>
<feature type="domain" description="Glucose/Sorbosone dehydrogenase" evidence="2">
    <location>
        <begin position="59"/>
        <end position="388"/>
    </location>
</feature>
<dbReference type="AlphaFoldDB" id="A0A1E5QKE6"/>
<dbReference type="EMBL" id="MJGC01000054">
    <property type="protein sequence ID" value="OEJ75088.1"/>
    <property type="molecule type" value="Genomic_DNA"/>
</dbReference>
<protein>
    <recommendedName>
        <fullName evidence="2">Glucose/Sorbosone dehydrogenase domain-containing protein</fullName>
    </recommendedName>
</protein>
<gene>
    <name evidence="3" type="ORF">BH720_11520</name>
</gene>
<name>A0A1E5QKE6_9CYAN</name>
<dbReference type="PANTHER" id="PTHR19328">
    <property type="entry name" value="HEDGEHOG-INTERACTING PROTEIN"/>
    <property type="match status" value="1"/>
</dbReference>
<keyword evidence="1" id="KW-0732">Signal</keyword>
<dbReference type="InterPro" id="IPR011042">
    <property type="entry name" value="6-blade_b-propeller_TolB-like"/>
</dbReference>
<feature type="chain" id="PRO_5009184362" description="Glucose/Sorbosone dehydrogenase domain-containing protein" evidence="1">
    <location>
        <begin position="31"/>
        <end position="393"/>
    </location>
</feature>
<dbReference type="STRING" id="1781255.BH720_11520"/>
<evidence type="ECO:0000259" key="2">
    <source>
        <dbReference type="Pfam" id="PF07995"/>
    </source>
</evidence>
<feature type="signal peptide" evidence="1">
    <location>
        <begin position="1"/>
        <end position="30"/>
    </location>
</feature>
<accession>A0A1E5QKE6</accession>
<reference evidence="3" key="1">
    <citation type="submission" date="2016-09" db="EMBL/GenBank/DDBJ databases">
        <title>Draft genome of thermotolerant cyanobacterium Desertifilum sp. strain IPPAS B-1220.</title>
        <authorList>
            <person name="Sinetova M.A."/>
            <person name="Bolakhan K."/>
            <person name="Zayadan B.K."/>
            <person name="Mironov K.S."/>
            <person name="Ustinova V."/>
            <person name="Kupriyanova E.V."/>
            <person name="Sidorov R.A."/>
            <person name="Skrypnik A.N."/>
            <person name="Gogoleva N.E."/>
            <person name="Gogolev Y.V."/>
            <person name="Los D.A."/>
        </authorList>
    </citation>
    <scope>NUCLEOTIDE SEQUENCE [LARGE SCALE GENOMIC DNA]</scope>
    <source>
        <strain evidence="3">IPPAS B-1220</strain>
    </source>
</reference>
<dbReference type="Pfam" id="PF07995">
    <property type="entry name" value="GSDH"/>
    <property type="match status" value="1"/>
</dbReference>
<organism evidence="3">
    <name type="scientific">Desertifilum tharense IPPAS B-1220</name>
    <dbReference type="NCBI Taxonomy" id="1781255"/>
    <lineage>
        <taxon>Bacteria</taxon>
        <taxon>Bacillati</taxon>
        <taxon>Cyanobacteriota</taxon>
        <taxon>Cyanophyceae</taxon>
        <taxon>Desertifilales</taxon>
        <taxon>Desertifilaceae</taxon>
        <taxon>Desertifilum</taxon>
    </lineage>
</organism>
<proteinExistence type="predicted"/>
<dbReference type="PROSITE" id="PS51257">
    <property type="entry name" value="PROKAR_LIPOPROTEIN"/>
    <property type="match status" value="1"/>
</dbReference>